<accession>A0A2T7PW95</accession>
<evidence type="ECO:0000259" key="8">
    <source>
        <dbReference type="PROSITE" id="PS50893"/>
    </source>
</evidence>
<evidence type="ECO:0000256" key="7">
    <source>
        <dbReference type="SAM" id="MobiDB-lite"/>
    </source>
</evidence>
<dbReference type="Gene3D" id="3.40.50.300">
    <property type="entry name" value="P-loop containing nucleotide triphosphate hydrolases"/>
    <property type="match status" value="1"/>
</dbReference>
<feature type="region of interest" description="Disordered" evidence="7">
    <location>
        <begin position="25"/>
        <end position="177"/>
    </location>
</feature>
<evidence type="ECO:0000256" key="4">
    <source>
        <dbReference type="ARBA" id="ARBA00022692"/>
    </source>
</evidence>
<keyword evidence="4" id="KW-0812">Transmembrane</keyword>
<dbReference type="PANTHER" id="PTHR48041">
    <property type="entry name" value="ABC TRANSPORTER G FAMILY MEMBER 28"/>
    <property type="match status" value="1"/>
</dbReference>
<dbReference type="AlphaFoldDB" id="A0A2T7PW95"/>
<dbReference type="PANTHER" id="PTHR48041:SF139">
    <property type="entry name" value="PROTEIN SCARLET"/>
    <property type="match status" value="1"/>
</dbReference>
<protein>
    <recommendedName>
        <fullName evidence="8">ABC transporter domain-containing protein</fullName>
    </recommendedName>
</protein>
<keyword evidence="6" id="KW-0472">Membrane</keyword>
<dbReference type="InterPro" id="IPR017871">
    <property type="entry name" value="ABC_transporter-like_CS"/>
</dbReference>
<organism evidence="9 10">
    <name type="scientific">Pomacea canaliculata</name>
    <name type="common">Golden apple snail</name>
    <dbReference type="NCBI Taxonomy" id="400727"/>
    <lineage>
        <taxon>Eukaryota</taxon>
        <taxon>Metazoa</taxon>
        <taxon>Spiralia</taxon>
        <taxon>Lophotrochozoa</taxon>
        <taxon>Mollusca</taxon>
        <taxon>Gastropoda</taxon>
        <taxon>Caenogastropoda</taxon>
        <taxon>Architaenioglossa</taxon>
        <taxon>Ampullarioidea</taxon>
        <taxon>Ampullariidae</taxon>
        <taxon>Pomacea</taxon>
    </lineage>
</organism>
<keyword evidence="3" id="KW-0813">Transport</keyword>
<dbReference type="Pfam" id="PF00005">
    <property type="entry name" value="ABC_tran"/>
    <property type="match status" value="1"/>
</dbReference>
<dbReference type="InterPro" id="IPR027417">
    <property type="entry name" value="P-loop_NTPase"/>
</dbReference>
<evidence type="ECO:0000256" key="5">
    <source>
        <dbReference type="ARBA" id="ARBA00022989"/>
    </source>
</evidence>
<feature type="compositionally biased region" description="Polar residues" evidence="7">
    <location>
        <begin position="48"/>
        <end position="177"/>
    </location>
</feature>
<sequence>MDSSANQNGEIVVYSPLKGEHLIHGYGDQGQFPNRGYNHEDKFLNRGYNDQGQFPNRGYNDQAQFPNQGYNDQAQFPNQGYNDQAQLPNRGYNDQAQLPNRGYNDQAQFPNQGYNDQAQFPNQGYNDQAQFPNQGYNDQAQLPNRGYNDQAQLPNRGYNDQAQFPNQGYNDQAQFPNRGYNDQAQFPNRGYNDQGQFLNRGFGDQGMSQIRSHDDREERAFQSYLTPRTEDTMYYSSITDIHENKMPNGVGLQRPPALDHDHVIIPAVLSWESITVRVKGKKGQKSSKGTVGDAAVPVPDPGKTQSKGGKIIIDNVTKLKLVASGAGKSTLLNVLTCRNLKSYVLQGEVKVNGVSLGSSIRNISGYVQQDDLFIGTLTVRETLRFRMGLSKCAQTQVGSTGQKRGISGGELKRLSFACEMLTNPPIMFCDEPTSGLDTFMAQNIVQTLQNMASRRRTILCTIHQPSSEIYALFDQLLLMAEGRVAFMGSTKQALEFFSSLNFVCPPNFNPSDFFVLTLAIVPGKEDECKRKVKAICDTFVQTEQGGQIMKDVKQVSSLRRQDTLIEDAKKSESRQVVAVALGLIYLRLTYDQKGSFPSEVPIFLREYGSGLYRVDVYFLSKILAECCYVRAFSFSLYPEREQTVVCF</sequence>
<dbReference type="GO" id="GO:0016887">
    <property type="term" value="F:ATP hydrolysis activity"/>
    <property type="evidence" value="ECO:0007669"/>
    <property type="project" value="InterPro"/>
</dbReference>
<dbReference type="Pfam" id="PF19055">
    <property type="entry name" value="ABC2_membrane_7"/>
    <property type="match status" value="1"/>
</dbReference>
<dbReference type="InterPro" id="IPR050352">
    <property type="entry name" value="ABCG_transporters"/>
</dbReference>
<evidence type="ECO:0000313" key="9">
    <source>
        <dbReference type="EMBL" id="PVD37705.1"/>
    </source>
</evidence>
<dbReference type="InterPro" id="IPR043926">
    <property type="entry name" value="ABCG_dom"/>
</dbReference>
<gene>
    <name evidence="9" type="ORF">C0Q70_00305</name>
</gene>
<dbReference type="EMBL" id="PZQS01000001">
    <property type="protein sequence ID" value="PVD37705.1"/>
    <property type="molecule type" value="Genomic_DNA"/>
</dbReference>
<keyword evidence="10" id="KW-1185">Reference proteome</keyword>
<dbReference type="Proteomes" id="UP000245119">
    <property type="component" value="Linkage Group LG1"/>
</dbReference>
<dbReference type="GO" id="GO:0005886">
    <property type="term" value="C:plasma membrane"/>
    <property type="evidence" value="ECO:0007669"/>
    <property type="project" value="TreeGrafter"/>
</dbReference>
<comment type="similarity">
    <text evidence="2">Belongs to the ABC transporter superfamily. ABCG family. Eye pigment precursor importer (TC 3.A.1.204) subfamily.</text>
</comment>
<evidence type="ECO:0000256" key="6">
    <source>
        <dbReference type="ARBA" id="ARBA00023136"/>
    </source>
</evidence>
<name>A0A2T7PW95_POMCA</name>
<evidence type="ECO:0000256" key="3">
    <source>
        <dbReference type="ARBA" id="ARBA00022448"/>
    </source>
</evidence>
<feature type="domain" description="ABC transporter" evidence="8">
    <location>
        <begin position="278"/>
        <end position="506"/>
    </location>
</feature>
<dbReference type="CDD" id="cd03213">
    <property type="entry name" value="ABCG_EPDR"/>
    <property type="match status" value="1"/>
</dbReference>
<evidence type="ECO:0000256" key="1">
    <source>
        <dbReference type="ARBA" id="ARBA00004141"/>
    </source>
</evidence>
<dbReference type="GO" id="GO:0140359">
    <property type="term" value="F:ABC-type transporter activity"/>
    <property type="evidence" value="ECO:0007669"/>
    <property type="project" value="InterPro"/>
</dbReference>
<evidence type="ECO:0000256" key="2">
    <source>
        <dbReference type="ARBA" id="ARBA00005814"/>
    </source>
</evidence>
<dbReference type="STRING" id="400727.A0A2T7PW95"/>
<evidence type="ECO:0000313" key="10">
    <source>
        <dbReference type="Proteomes" id="UP000245119"/>
    </source>
</evidence>
<dbReference type="SUPFAM" id="SSF52540">
    <property type="entry name" value="P-loop containing nucleoside triphosphate hydrolases"/>
    <property type="match status" value="1"/>
</dbReference>
<feature type="region of interest" description="Disordered" evidence="7">
    <location>
        <begin position="282"/>
        <end position="306"/>
    </location>
</feature>
<dbReference type="OrthoDB" id="66620at2759"/>
<dbReference type="InterPro" id="IPR003439">
    <property type="entry name" value="ABC_transporter-like_ATP-bd"/>
</dbReference>
<comment type="subcellular location">
    <subcellularLocation>
        <location evidence="1">Membrane</location>
        <topology evidence="1">Multi-pass membrane protein</topology>
    </subcellularLocation>
</comment>
<dbReference type="GO" id="GO:0005524">
    <property type="term" value="F:ATP binding"/>
    <property type="evidence" value="ECO:0007669"/>
    <property type="project" value="InterPro"/>
</dbReference>
<dbReference type="PROSITE" id="PS00211">
    <property type="entry name" value="ABC_TRANSPORTER_1"/>
    <property type="match status" value="1"/>
</dbReference>
<reference evidence="9 10" key="1">
    <citation type="submission" date="2018-04" db="EMBL/GenBank/DDBJ databases">
        <title>The genome of golden apple snail Pomacea canaliculata provides insight into stress tolerance and invasive adaptation.</title>
        <authorList>
            <person name="Liu C."/>
            <person name="Liu B."/>
            <person name="Ren Y."/>
            <person name="Zhang Y."/>
            <person name="Wang H."/>
            <person name="Li S."/>
            <person name="Jiang F."/>
            <person name="Yin L."/>
            <person name="Zhang G."/>
            <person name="Qian W."/>
            <person name="Fan W."/>
        </authorList>
    </citation>
    <scope>NUCLEOTIDE SEQUENCE [LARGE SCALE GENOMIC DNA]</scope>
    <source>
        <strain evidence="9">SZHN2017</strain>
        <tissue evidence="9">Muscle</tissue>
    </source>
</reference>
<comment type="caution">
    <text evidence="9">The sequence shown here is derived from an EMBL/GenBank/DDBJ whole genome shotgun (WGS) entry which is preliminary data.</text>
</comment>
<dbReference type="PROSITE" id="PS50893">
    <property type="entry name" value="ABC_TRANSPORTER_2"/>
    <property type="match status" value="1"/>
</dbReference>
<proteinExistence type="inferred from homology"/>
<keyword evidence="5" id="KW-1133">Transmembrane helix</keyword>